<protein>
    <submittedName>
        <fullName evidence="1">Uncharacterized protein</fullName>
    </submittedName>
</protein>
<dbReference type="AlphaFoldDB" id="A0A9J5WCC3"/>
<comment type="caution">
    <text evidence="1">The sequence shown here is derived from an EMBL/GenBank/DDBJ whole genome shotgun (WGS) entry which is preliminary data.</text>
</comment>
<gene>
    <name evidence="1" type="ORF">H5410_063008</name>
</gene>
<dbReference type="EMBL" id="JACXVP010000012">
    <property type="protein sequence ID" value="KAG5573242.1"/>
    <property type="molecule type" value="Genomic_DNA"/>
</dbReference>
<organism evidence="1 2">
    <name type="scientific">Solanum commersonii</name>
    <name type="common">Commerson's wild potato</name>
    <name type="synonym">Commerson's nightshade</name>
    <dbReference type="NCBI Taxonomy" id="4109"/>
    <lineage>
        <taxon>Eukaryota</taxon>
        <taxon>Viridiplantae</taxon>
        <taxon>Streptophyta</taxon>
        <taxon>Embryophyta</taxon>
        <taxon>Tracheophyta</taxon>
        <taxon>Spermatophyta</taxon>
        <taxon>Magnoliopsida</taxon>
        <taxon>eudicotyledons</taxon>
        <taxon>Gunneridae</taxon>
        <taxon>Pentapetalae</taxon>
        <taxon>asterids</taxon>
        <taxon>lamiids</taxon>
        <taxon>Solanales</taxon>
        <taxon>Solanaceae</taxon>
        <taxon>Solanoideae</taxon>
        <taxon>Solaneae</taxon>
        <taxon>Solanum</taxon>
    </lineage>
</organism>
<reference evidence="1 2" key="1">
    <citation type="submission" date="2020-09" db="EMBL/GenBank/DDBJ databases">
        <title>De no assembly of potato wild relative species, Solanum commersonii.</title>
        <authorList>
            <person name="Cho K."/>
        </authorList>
    </citation>
    <scope>NUCLEOTIDE SEQUENCE [LARGE SCALE GENOMIC DNA]</scope>
    <source>
        <strain evidence="1">LZ3.2</strain>
        <tissue evidence="1">Leaf</tissue>
    </source>
</reference>
<sequence>MHAFSTFNWIDVDYGSFYENAKNMIAYKYDFVERYKDICSVSELEKKVLNVFLRAYIQIDDARKLIHRSEREVADIEQDEKCTKDDEQKCKASYRIAQVEVEKSIIK</sequence>
<proteinExistence type="predicted"/>
<dbReference type="OrthoDB" id="1304468at2759"/>
<accession>A0A9J5WCC3</accession>
<evidence type="ECO:0000313" key="1">
    <source>
        <dbReference type="EMBL" id="KAG5573242.1"/>
    </source>
</evidence>
<name>A0A9J5WCC3_SOLCO</name>
<dbReference type="Proteomes" id="UP000824120">
    <property type="component" value="Chromosome 12"/>
</dbReference>
<keyword evidence="2" id="KW-1185">Reference proteome</keyword>
<evidence type="ECO:0000313" key="2">
    <source>
        <dbReference type="Proteomes" id="UP000824120"/>
    </source>
</evidence>